<gene>
    <name evidence="1" type="ORF">SAMN05444817_10491</name>
</gene>
<sequence>MHSEDVSKLRDFYDNTDTSEFVERATPADFGDRSGADAMSAFTVRLPTAVLEAVREIAREENVATGVVLRRFIEAGVA</sequence>
<dbReference type="Proteomes" id="UP000186292">
    <property type="component" value="Unassembled WGS sequence"/>
</dbReference>
<dbReference type="RefSeq" id="WP_076598997.1">
    <property type="nucleotide sequence ID" value="NZ_CP046976.1"/>
</dbReference>
<name>A0A1N7J6V9_9CORY</name>
<protein>
    <recommendedName>
        <fullName evidence="3">CopG antitoxin of type II toxin-antitoxin system</fullName>
    </recommendedName>
</protein>
<dbReference type="EMBL" id="FTOF01000004">
    <property type="protein sequence ID" value="SIS45098.1"/>
    <property type="molecule type" value="Genomic_DNA"/>
</dbReference>
<dbReference type="OrthoDB" id="4409261at2"/>
<proteinExistence type="predicted"/>
<accession>A0A1N7J6V9</accession>
<evidence type="ECO:0000313" key="1">
    <source>
        <dbReference type="EMBL" id="SIS45098.1"/>
    </source>
</evidence>
<organism evidence="1 2">
    <name type="scientific">Corynebacterium appendicis CIP 107643</name>
    <dbReference type="NCBI Taxonomy" id="1161099"/>
    <lineage>
        <taxon>Bacteria</taxon>
        <taxon>Bacillati</taxon>
        <taxon>Actinomycetota</taxon>
        <taxon>Actinomycetes</taxon>
        <taxon>Mycobacteriales</taxon>
        <taxon>Corynebacteriaceae</taxon>
        <taxon>Corynebacterium</taxon>
    </lineage>
</organism>
<evidence type="ECO:0000313" key="2">
    <source>
        <dbReference type="Proteomes" id="UP000186292"/>
    </source>
</evidence>
<evidence type="ECO:0008006" key="3">
    <source>
        <dbReference type="Google" id="ProtNLM"/>
    </source>
</evidence>
<reference evidence="2" key="1">
    <citation type="submission" date="2017-01" db="EMBL/GenBank/DDBJ databases">
        <authorList>
            <person name="Varghese N."/>
            <person name="Submissions S."/>
        </authorList>
    </citation>
    <scope>NUCLEOTIDE SEQUENCE [LARGE SCALE GENOMIC DNA]</scope>
    <source>
        <strain evidence="2">DSM 44531</strain>
    </source>
</reference>
<dbReference type="STRING" id="1161099.SAMN05444817_10491"/>
<dbReference type="AlphaFoldDB" id="A0A1N7J6V9"/>
<keyword evidence="2" id="KW-1185">Reference proteome</keyword>